<sequence>MNRISRLLYIGSLAAGAALMTACKKETAYVNSPYHNIESFTVTTADLGALSGAVNGDSIVLYWPSYSAIPAKVAPVIKVSANATITPASGTEVPLATGTKYTVKAQDGQSKDYFLKVVLNQPGIQFNETVSYYALKGQTVSINTNRDVKYLVEDAAKTKAFLVDNDGKEAELNVAFTVREKIHYIDITIPADIAFKEGAYKLKFTSNQVSATSNGNIFAILYPSDRYPRANSLTADITVKRNENITFTGASFTDMQDARVFSYTSSFSEKELGVFKLVSFTETTATYKVPADFPTGTYEVGGWGDDNPNMWIQLRTSDYFNYWNWMNPKKNYADVNGSVKITIKD</sequence>
<dbReference type="Gene3D" id="2.60.40.2340">
    <property type="match status" value="1"/>
</dbReference>
<accession>A0A1H4GEZ3</accession>
<keyword evidence="1" id="KW-0732">Signal</keyword>
<dbReference type="PROSITE" id="PS51257">
    <property type="entry name" value="PROKAR_LIPOPROTEIN"/>
    <property type="match status" value="1"/>
</dbReference>
<evidence type="ECO:0000313" key="2">
    <source>
        <dbReference type="EMBL" id="SEB08114.1"/>
    </source>
</evidence>
<evidence type="ECO:0000256" key="1">
    <source>
        <dbReference type="SAM" id="SignalP"/>
    </source>
</evidence>
<dbReference type="AlphaFoldDB" id="A0A1H4GEZ3"/>
<proteinExistence type="predicted"/>
<evidence type="ECO:0008006" key="4">
    <source>
        <dbReference type="Google" id="ProtNLM"/>
    </source>
</evidence>
<feature type="chain" id="PRO_5011776861" description="DUF1735 domain-containing protein" evidence="1">
    <location>
        <begin position="18"/>
        <end position="345"/>
    </location>
</feature>
<organism evidence="2 3">
    <name type="scientific">Chitinophaga terrae</name>
    <name type="common">ex Kim and Jung 2007</name>
    <dbReference type="NCBI Taxonomy" id="408074"/>
    <lineage>
        <taxon>Bacteria</taxon>
        <taxon>Pseudomonadati</taxon>
        <taxon>Bacteroidota</taxon>
        <taxon>Chitinophagia</taxon>
        <taxon>Chitinophagales</taxon>
        <taxon>Chitinophagaceae</taxon>
        <taxon>Chitinophaga</taxon>
    </lineage>
</organism>
<keyword evidence="3" id="KW-1185">Reference proteome</keyword>
<gene>
    <name evidence="2" type="ORF">SAMN05660909_05268</name>
</gene>
<feature type="signal peptide" evidence="1">
    <location>
        <begin position="1"/>
        <end position="17"/>
    </location>
</feature>
<dbReference type="EMBL" id="FNRL01000038">
    <property type="protein sequence ID" value="SEB08114.1"/>
    <property type="molecule type" value="Genomic_DNA"/>
</dbReference>
<dbReference type="STRING" id="408074.SAMN05660909_05268"/>
<dbReference type="Proteomes" id="UP000199656">
    <property type="component" value="Unassembled WGS sequence"/>
</dbReference>
<name>A0A1H4GEZ3_9BACT</name>
<dbReference type="RefSeq" id="WP_139170398.1">
    <property type="nucleotide sequence ID" value="NZ_BKAT01000061.1"/>
</dbReference>
<dbReference type="OrthoDB" id="677497at2"/>
<reference evidence="3" key="1">
    <citation type="submission" date="2016-10" db="EMBL/GenBank/DDBJ databases">
        <authorList>
            <person name="Varghese N."/>
            <person name="Submissions S."/>
        </authorList>
    </citation>
    <scope>NUCLEOTIDE SEQUENCE [LARGE SCALE GENOMIC DNA]</scope>
    <source>
        <strain evidence="3">DSM 23920</strain>
    </source>
</reference>
<protein>
    <recommendedName>
        <fullName evidence="4">DUF1735 domain-containing protein</fullName>
    </recommendedName>
</protein>
<evidence type="ECO:0000313" key="3">
    <source>
        <dbReference type="Proteomes" id="UP000199656"/>
    </source>
</evidence>